<protein>
    <recommendedName>
        <fullName evidence="5">Thioredoxin domain-containing protein</fullName>
    </recommendedName>
</protein>
<keyword evidence="7" id="KW-1185">Reference proteome</keyword>
<dbReference type="PANTHER" id="PTHR42852">
    <property type="entry name" value="THIOL:DISULFIDE INTERCHANGE PROTEIN DSBE"/>
    <property type="match status" value="1"/>
</dbReference>
<evidence type="ECO:0000313" key="7">
    <source>
        <dbReference type="Proteomes" id="UP000187464"/>
    </source>
</evidence>
<dbReference type="KEGG" id="psac:PSM36_3012"/>
<evidence type="ECO:0000256" key="4">
    <source>
        <dbReference type="ARBA" id="ARBA00023284"/>
    </source>
</evidence>
<keyword evidence="3" id="KW-1015">Disulfide bond</keyword>
<dbReference type="RefSeq" id="WP_076931567.1">
    <property type="nucleotide sequence ID" value="NZ_LT605205.1"/>
</dbReference>
<dbReference type="PANTHER" id="PTHR42852:SF6">
    <property type="entry name" value="THIOL:DISULFIDE INTERCHANGE PROTEIN DSBE"/>
    <property type="match status" value="1"/>
</dbReference>
<keyword evidence="2" id="KW-0201">Cytochrome c-type biogenesis</keyword>
<sequence>MKKNLFPIAIAALALLMVSCEKNPDKLNLSGTVKNESSGKIYLQRYENKSFFTIDSTEIKDGKFEFDTQVKLPEIYGLSLEGSGTNPFYSYLVFLDNNPITVDLDTVDGFKNTVVKGSEEHDLFIDIRNRKVSDISEVIRENPSSIAALYVFYRYYSYRLSPDEIKANIDLLDPSLKGTDYVKVLDELANTLDKVAVGQKAPDFEATDRDGNKVKFSDYLGQGYVLVDFWASWCAPCRKENPNLVKAYDTYKSKGFEIVGISLDNSAAPWLKAIETDSLAWPQLIDGNAWAGQGVKEYGVRLIPANFLIDKEGAIVARNLKGEDLQRTLEELLSAPVR</sequence>
<feature type="domain" description="Thioredoxin" evidence="5">
    <location>
        <begin position="195"/>
        <end position="338"/>
    </location>
</feature>
<evidence type="ECO:0000256" key="3">
    <source>
        <dbReference type="ARBA" id="ARBA00023157"/>
    </source>
</evidence>
<dbReference type="Pfam" id="PF14289">
    <property type="entry name" value="DUF4369"/>
    <property type="match status" value="1"/>
</dbReference>
<keyword evidence="4" id="KW-0676">Redox-active center</keyword>
<dbReference type="PROSITE" id="PS51352">
    <property type="entry name" value="THIOREDOXIN_2"/>
    <property type="match status" value="1"/>
</dbReference>
<evidence type="ECO:0000256" key="2">
    <source>
        <dbReference type="ARBA" id="ARBA00022748"/>
    </source>
</evidence>
<comment type="subcellular location">
    <subcellularLocation>
        <location evidence="1">Cell envelope</location>
    </subcellularLocation>
</comment>
<proteinExistence type="predicted"/>
<dbReference type="GO" id="GO:0016209">
    <property type="term" value="F:antioxidant activity"/>
    <property type="evidence" value="ECO:0007669"/>
    <property type="project" value="InterPro"/>
</dbReference>
<organism evidence="6 7">
    <name type="scientific">Proteiniphilum saccharofermentans</name>
    <dbReference type="NCBI Taxonomy" id="1642647"/>
    <lineage>
        <taxon>Bacteria</taxon>
        <taxon>Pseudomonadati</taxon>
        <taxon>Bacteroidota</taxon>
        <taxon>Bacteroidia</taxon>
        <taxon>Bacteroidales</taxon>
        <taxon>Dysgonomonadaceae</taxon>
        <taxon>Proteiniphilum</taxon>
    </lineage>
</organism>
<dbReference type="InterPro" id="IPR000866">
    <property type="entry name" value="AhpC/TSA"/>
</dbReference>
<dbReference type="GO" id="GO:0017004">
    <property type="term" value="P:cytochrome complex assembly"/>
    <property type="evidence" value="ECO:0007669"/>
    <property type="project" value="UniProtKB-KW"/>
</dbReference>
<dbReference type="InterPro" id="IPR017937">
    <property type="entry name" value="Thioredoxin_CS"/>
</dbReference>
<dbReference type="EMBL" id="LT605205">
    <property type="protein sequence ID" value="SCD21801.1"/>
    <property type="molecule type" value="Genomic_DNA"/>
</dbReference>
<dbReference type="GO" id="GO:0030313">
    <property type="term" value="C:cell envelope"/>
    <property type="evidence" value="ECO:0007669"/>
    <property type="project" value="UniProtKB-SubCell"/>
</dbReference>
<dbReference type="Gene3D" id="3.40.30.10">
    <property type="entry name" value="Glutaredoxin"/>
    <property type="match status" value="1"/>
</dbReference>
<dbReference type="AlphaFoldDB" id="A0A1R3T257"/>
<dbReference type="InterPro" id="IPR050553">
    <property type="entry name" value="Thioredoxin_ResA/DsbE_sf"/>
</dbReference>
<dbReference type="InterPro" id="IPR013766">
    <property type="entry name" value="Thioredoxin_domain"/>
</dbReference>
<evidence type="ECO:0000313" key="6">
    <source>
        <dbReference type="EMBL" id="SCD21801.1"/>
    </source>
</evidence>
<dbReference type="CDD" id="cd02966">
    <property type="entry name" value="TlpA_like_family"/>
    <property type="match status" value="1"/>
</dbReference>
<name>A0A1R3T257_9BACT</name>
<dbReference type="STRING" id="1642647.PSM36_3012"/>
<dbReference type="SUPFAM" id="SSF52833">
    <property type="entry name" value="Thioredoxin-like"/>
    <property type="match status" value="1"/>
</dbReference>
<accession>A0A1R3T257</accession>
<dbReference type="Proteomes" id="UP000187464">
    <property type="component" value="Chromosome I"/>
</dbReference>
<dbReference type="GO" id="GO:0016491">
    <property type="term" value="F:oxidoreductase activity"/>
    <property type="evidence" value="ECO:0007669"/>
    <property type="project" value="InterPro"/>
</dbReference>
<evidence type="ECO:0000256" key="1">
    <source>
        <dbReference type="ARBA" id="ARBA00004196"/>
    </source>
</evidence>
<evidence type="ECO:0000259" key="5">
    <source>
        <dbReference type="PROSITE" id="PS51352"/>
    </source>
</evidence>
<dbReference type="Pfam" id="PF00578">
    <property type="entry name" value="AhpC-TSA"/>
    <property type="match status" value="1"/>
</dbReference>
<dbReference type="PROSITE" id="PS00194">
    <property type="entry name" value="THIOREDOXIN_1"/>
    <property type="match status" value="1"/>
</dbReference>
<gene>
    <name evidence="6" type="ORF">PSM36_3012</name>
</gene>
<dbReference type="InterPro" id="IPR036249">
    <property type="entry name" value="Thioredoxin-like_sf"/>
</dbReference>
<dbReference type="PROSITE" id="PS51257">
    <property type="entry name" value="PROKAR_LIPOPROTEIN"/>
    <property type="match status" value="1"/>
</dbReference>
<dbReference type="InterPro" id="IPR025380">
    <property type="entry name" value="DUF4369"/>
</dbReference>
<reference evidence="6 7" key="1">
    <citation type="submission" date="2016-08" db="EMBL/GenBank/DDBJ databases">
        <authorList>
            <person name="Seilhamer J.J."/>
        </authorList>
    </citation>
    <scope>NUCLEOTIDE SEQUENCE [LARGE SCALE GENOMIC DNA]</scope>
    <source>
        <strain evidence="6">M3/6</strain>
    </source>
</reference>